<evidence type="ECO:0000313" key="4">
    <source>
        <dbReference type="EMBL" id="OQX06593.1"/>
    </source>
</evidence>
<reference evidence="4 5" key="1">
    <citation type="submission" date="2017-01" db="EMBL/GenBank/DDBJ databases">
        <title>Novel large sulfur bacteria in the metagenomes of groundwater-fed chemosynthetic microbial mats in the Lake Huron basin.</title>
        <authorList>
            <person name="Sharrar A.M."/>
            <person name="Flood B.E."/>
            <person name="Bailey J.V."/>
            <person name="Jones D.S."/>
            <person name="Biddanda B."/>
            <person name="Ruberg S.A."/>
            <person name="Marcus D.N."/>
            <person name="Dick G.J."/>
        </authorList>
    </citation>
    <scope>NUCLEOTIDE SEQUENCE [LARGE SCALE GENOMIC DNA]</scope>
    <source>
        <strain evidence="4">A8</strain>
    </source>
</reference>
<name>A0A1Y1QIZ3_9GAMM</name>
<feature type="compositionally biased region" description="Low complexity" evidence="1">
    <location>
        <begin position="205"/>
        <end position="226"/>
    </location>
</feature>
<proteinExistence type="predicted"/>
<dbReference type="Pfam" id="PF11141">
    <property type="entry name" value="DUF2914"/>
    <property type="match status" value="1"/>
</dbReference>
<feature type="compositionally biased region" description="Low complexity" evidence="1">
    <location>
        <begin position="50"/>
        <end position="63"/>
    </location>
</feature>
<feature type="region of interest" description="Disordered" evidence="1">
    <location>
        <begin position="41"/>
        <end position="63"/>
    </location>
</feature>
<comment type="caution">
    <text evidence="4">The sequence shown here is derived from an EMBL/GenBank/DDBJ whole genome shotgun (WGS) entry which is preliminary data.</text>
</comment>
<evidence type="ECO:0000313" key="5">
    <source>
        <dbReference type="Proteomes" id="UP000192491"/>
    </source>
</evidence>
<feature type="region of interest" description="Disordered" evidence="1">
    <location>
        <begin position="199"/>
        <end position="255"/>
    </location>
</feature>
<dbReference type="InterPro" id="IPR022606">
    <property type="entry name" value="DUF2914"/>
</dbReference>
<accession>A0A1Y1QIZ3</accession>
<keyword evidence="2" id="KW-0732">Signal</keyword>
<feature type="domain" description="DUF2914" evidence="3">
    <location>
        <begin position="112"/>
        <end position="165"/>
    </location>
</feature>
<evidence type="ECO:0000256" key="1">
    <source>
        <dbReference type="SAM" id="MobiDB-lite"/>
    </source>
</evidence>
<dbReference type="EMBL" id="MTEJ01000237">
    <property type="protein sequence ID" value="OQX06593.1"/>
    <property type="molecule type" value="Genomic_DNA"/>
</dbReference>
<gene>
    <name evidence="4" type="ORF">BWK73_30455</name>
</gene>
<sequence>MSNITNKTLGSLVCVFLLLPNAWAETFQHAPINPIPPVTAPTPAAPPSAPSVAASPAPVTSPAAVTTAPGVARSAFTSAIAAREPTNQLTRINAGQQVYYFTELVGLQGRVVNHRWERDGAFQLGLQFPVTGSPWRVHSSKNISPNLPGTWTVTVQNDDGTILKRETLIVDPVVANAVPTPMIPPPAQPLTAIPPELQRQPAERPATPASTSVPTATTPAATVTPPAAVPPPAAPTPAVPPSSSDKRPIWETLSR</sequence>
<feature type="chain" id="PRO_5013186217" description="DUF2914 domain-containing protein" evidence="2">
    <location>
        <begin position="25"/>
        <end position="255"/>
    </location>
</feature>
<evidence type="ECO:0000256" key="2">
    <source>
        <dbReference type="SAM" id="SignalP"/>
    </source>
</evidence>
<evidence type="ECO:0000259" key="3">
    <source>
        <dbReference type="Pfam" id="PF11141"/>
    </source>
</evidence>
<organism evidence="4 5">
    <name type="scientific">Thiothrix lacustris</name>
    <dbReference type="NCBI Taxonomy" id="525917"/>
    <lineage>
        <taxon>Bacteria</taxon>
        <taxon>Pseudomonadati</taxon>
        <taxon>Pseudomonadota</taxon>
        <taxon>Gammaproteobacteria</taxon>
        <taxon>Thiotrichales</taxon>
        <taxon>Thiotrichaceae</taxon>
        <taxon>Thiothrix</taxon>
    </lineage>
</organism>
<dbReference type="Proteomes" id="UP000192491">
    <property type="component" value="Unassembled WGS sequence"/>
</dbReference>
<protein>
    <recommendedName>
        <fullName evidence="3">DUF2914 domain-containing protein</fullName>
    </recommendedName>
</protein>
<feature type="compositionally biased region" description="Basic and acidic residues" evidence="1">
    <location>
        <begin position="244"/>
        <end position="255"/>
    </location>
</feature>
<feature type="compositionally biased region" description="Pro residues" evidence="1">
    <location>
        <begin position="227"/>
        <end position="240"/>
    </location>
</feature>
<dbReference type="AlphaFoldDB" id="A0A1Y1QIZ3"/>
<feature type="signal peptide" evidence="2">
    <location>
        <begin position="1"/>
        <end position="24"/>
    </location>
</feature>